<gene>
    <name evidence="1" type="ORF">D4741_01760</name>
</gene>
<name>A0A3A3EKH4_9GAMM</name>
<dbReference type="SUPFAM" id="SSF54427">
    <property type="entry name" value="NTF2-like"/>
    <property type="match status" value="2"/>
</dbReference>
<dbReference type="EMBL" id="QYSE01000001">
    <property type="protein sequence ID" value="RJF36830.1"/>
    <property type="molecule type" value="Genomic_DNA"/>
</dbReference>
<dbReference type="Gene3D" id="3.10.450.50">
    <property type="match status" value="2"/>
</dbReference>
<comment type="caution">
    <text evidence="1">The sequence shown here is derived from an EMBL/GenBank/DDBJ whole genome shotgun (WGS) entry which is preliminary data.</text>
</comment>
<dbReference type="Proteomes" id="UP000265938">
    <property type="component" value="Unassembled WGS sequence"/>
</dbReference>
<protein>
    <recommendedName>
        <fullName evidence="3">SnoaL-like domain-containing protein</fullName>
    </recommendedName>
</protein>
<dbReference type="InterPro" id="IPR032710">
    <property type="entry name" value="NTF2-like_dom_sf"/>
</dbReference>
<evidence type="ECO:0000313" key="2">
    <source>
        <dbReference type="Proteomes" id="UP000265938"/>
    </source>
</evidence>
<organism evidence="1 2">
    <name type="scientific">Pseudoalteromonas gelatinilytica</name>
    <dbReference type="NCBI Taxonomy" id="1703256"/>
    <lineage>
        <taxon>Bacteria</taxon>
        <taxon>Pseudomonadati</taxon>
        <taxon>Pseudomonadota</taxon>
        <taxon>Gammaproteobacteria</taxon>
        <taxon>Alteromonadales</taxon>
        <taxon>Pseudoalteromonadaceae</taxon>
        <taxon>Pseudoalteromonas</taxon>
    </lineage>
</organism>
<evidence type="ECO:0008006" key="3">
    <source>
        <dbReference type="Google" id="ProtNLM"/>
    </source>
</evidence>
<reference evidence="1 2" key="1">
    <citation type="submission" date="2018-09" db="EMBL/GenBank/DDBJ databases">
        <title>Identification of marine bacteria producing industrial enzymes.</title>
        <authorList>
            <person name="Cheng T.H."/>
            <person name="Saidin J."/>
            <person name="Muhd D.D."/>
            <person name="Isa M.N.M."/>
            <person name="Bakar M.F.A."/>
            <person name="Ismail N."/>
        </authorList>
    </citation>
    <scope>NUCLEOTIDE SEQUENCE [LARGE SCALE GENOMIC DNA]</scope>
    <source>
        <strain evidence="1 2">MNAD 1.6</strain>
    </source>
</reference>
<sequence length="260" mass="29772">MNTEPIVSAERKVAIKQLLKGIETGDPESVLVINPQKYIQHNPQTHEGSEGLAALFKRLSKTSPRVNIVRIFSDGDFVFGHTEYEFSTSRVGFEVFRFEGNQTVEHWDNIQPRKGPNLSKRSMVDGAAEINDLHKKEENRKLISEFVDSILIRRQLHDLPSFVSEQYIEHNFELADGLNSLCEHLKTQSSEGMLAIKYEKMHRVLAEGNFVLSVCEGARWGAHTSFYDLYRIDEGVIVEHWDTLEKIPPASEWKNDNGKF</sequence>
<dbReference type="AlphaFoldDB" id="A0A3A3EKH4"/>
<accession>A0A3A3EKH4</accession>
<evidence type="ECO:0000313" key="1">
    <source>
        <dbReference type="EMBL" id="RJF36830.1"/>
    </source>
</evidence>
<proteinExistence type="predicted"/>